<dbReference type="GO" id="GO:0047617">
    <property type="term" value="F:fatty acyl-CoA hydrolase activity"/>
    <property type="evidence" value="ECO:0007669"/>
    <property type="project" value="TreeGrafter"/>
</dbReference>
<evidence type="ECO:0000313" key="3">
    <source>
        <dbReference type="EMBL" id="AOM80248.1"/>
    </source>
</evidence>
<dbReference type="PANTHER" id="PTHR31793:SF27">
    <property type="entry name" value="NOVEL THIOESTERASE SUPERFAMILY DOMAIN AND SAPOSIN A-TYPE DOMAIN CONTAINING PROTEIN (0610012H03RIK)"/>
    <property type="match status" value="1"/>
</dbReference>
<dbReference type="SUPFAM" id="SSF54637">
    <property type="entry name" value="Thioesterase/thiol ester dehydrase-isomerase"/>
    <property type="match status" value="1"/>
</dbReference>
<dbReference type="Proteomes" id="UP000094313">
    <property type="component" value="Chromosome"/>
</dbReference>
<comment type="similarity">
    <text evidence="1">Belongs to the 4-hydroxybenzoyl-CoA thioesterase family.</text>
</comment>
<dbReference type="EMBL" id="CP017141">
    <property type="protein sequence ID" value="AOM80248.1"/>
    <property type="molecule type" value="Genomic_DNA"/>
</dbReference>
<dbReference type="InterPro" id="IPR050563">
    <property type="entry name" value="4-hydroxybenzoyl-CoA_TE"/>
</dbReference>
<proteinExistence type="inferred from homology"/>
<dbReference type="RefSeq" id="WP_069381910.1">
    <property type="nucleotide sequence ID" value="NZ_CP017141.1"/>
</dbReference>
<evidence type="ECO:0000313" key="4">
    <source>
        <dbReference type="Proteomes" id="UP000094313"/>
    </source>
</evidence>
<gene>
    <name evidence="3" type="ORF">BFS30_25640</name>
</gene>
<protein>
    <submittedName>
        <fullName evidence="3">Thioesterase</fullName>
    </submittedName>
</protein>
<dbReference type="InterPro" id="IPR029069">
    <property type="entry name" value="HotDog_dom_sf"/>
</dbReference>
<dbReference type="CDD" id="cd00586">
    <property type="entry name" value="4HBT"/>
    <property type="match status" value="1"/>
</dbReference>
<evidence type="ECO:0000256" key="1">
    <source>
        <dbReference type="ARBA" id="ARBA00005953"/>
    </source>
</evidence>
<keyword evidence="2" id="KW-0378">Hydrolase</keyword>
<accession>A0A1D7QNJ3</accession>
<dbReference type="OrthoDB" id="9791529at2"/>
<name>A0A1D7QNJ3_9SPHI</name>
<evidence type="ECO:0000256" key="2">
    <source>
        <dbReference type="ARBA" id="ARBA00022801"/>
    </source>
</evidence>
<dbReference type="AlphaFoldDB" id="A0A1D7QNJ3"/>
<sequence length="161" mass="19133">MKKILANTRKVRFQDCDPFNHLNNAKYLDYFINAREDQLLEDYGLDVFGLMDTQKLGWVISSHQIGYLRPAAAMESIRIETQLISFDSRALVVEMRMYDEQQTRLKALCWTRFNHFDIARQKPVEHSEELIQLFSQVLLPVEQQNFEERRAHINQQKKEAK</sequence>
<keyword evidence="4" id="KW-1185">Reference proteome</keyword>
<dbReference type="Pfam" id="PF13279">
    <property type="entry name" value="4HBT_2"/>
    <property type="match status" value="1"/>
</dbReference>
<dbReference type="PANTHER" id="PTHR31793">
    <property type="entry name" value="4-HYDROXYBENZOYL-COA THIOESTERASE FAMILY MEMBER"/>
    <property type="match status" value="1"/>
</dbReference>
<dbReference type="KEGG" id="psty:BFS30_25640"/>
<dbReference type="Gene3D" id="3.10.129.10">
    <property type="entry name" value="Hotdog Thioesterase"/>
    <property type="match status" value="1"/>
</dbReference>
<reference evidence="3 4" key="1">
    <citation type="submission" date="2016-08" db="EMBL/GenBank/DDBJ databases">
        <authorList>
            <person name="Seilhamer J.J."/>
        </authorList>
    </citation>
    <scope>NUCLEOTIDE SEQUENCE [LARGE SCALE GENOMIC DNA]</scope>
    <source>
        <strain evidence="3 4">DX4</strain>
    </source>
</reference>
<organism evidence="3 4">
    <name type="scientific">Pedobacter steynii</name>
    <dbReference type="NCBI Taxonomy" id="430522"/>
    <lineage>
        <taxon>Bacteria</taxon>
        <taxon>Pseudomonadati</taxon>
        <taxon>Bacteroidota</taxon>
        <taxon>Sphingobacteriia</taxon>
        <taxon>Sphingobacteriales</taxon>
        <taxon>Sphingobacteriaceae</taxon>
        <taxon>Pedobacter</taxon>
    </lineage>
</organism>